<feature type="domain" description="Methyltransferase type 11" evidence="1">
    <location>
        <begin position="43"/>
        <end position="137"/>
    </location>
</feature>
<keyword evidence="2" id="KW-0830">Ubiquinone</keyword>
<dbReference type="PANTHER" id="PTHR43591:SF24">
    <property type="entry name" value="2-METHOXY-6-POLYPRENYL-1,4-BENZOQUINOL METHYLASE, MITOCHONDRIAL"/>
    <property type="match status" value="1"/>
</dbReference>
<dbReference type="AlphaFoldDB" id="A0A370HRI1"/>
<dbReference type="Proteomes" id="UP000254925">
    <property type="component" value="Unassembled WGS sequence"/>
</dbReference>
<dbReference type="InterPro" id="IPR013216">
    <property type="entry name" value="Methyltransf_11"/>
</dbReference>
<proteinExistence type="predicted"/>
<dbReference type="EMBL" id="QQBB01000002">
    <property type="protein sequence ID" value="RDI60895.1"/>
    <property type="molecule type" value="Genomic_DNA"/>
</dbReference>
<dbReference type="GO" id="GO:0032259">
    <property type="term" value="P:methylation"/>
    <property type="evidence" value="ECO:0007669"/>
    <property type="project" value="UniProtKB-KW"/>
</dbReference>
<keyword evidence="2" id="KW-0808">Transferase</keyword>
<sequence length="266" mass="28924">MPTGQPNLWGASDAYEQWMGRWSRKVAPLFLDWIDVPRAADWIDVGCGTGALTAAVLDRCEPSRVVGIDSSAGFLDAARHQVSDPRASFRPGDAQAIPEADHQFDAAVSGLVLNFVPDKEAMICDMVRVVRPSGTVALYVWDYAGHMQVMRYFFDAANALDPRAREFDDGIQAPVCRPGPLAELFAKAGLADVIVQAIDIPAAFASFEDYWAPFLGGTGSAPKYCMSLGDDARERLREAVRERVPTGPDGEILLAVRAWAVRGRPA</sequence>
<dbReference type="Pfam" id="PF08241">
    <property type="entry name" value="Methyltransf_11"/>
    <property type="match status" value="1"/>
</dbReference>
<name>A0A370HRI1_9HYPH</name>
<evidence type="ECO:0000313" key="3">
    <source>
        <dbReference type="Proteomes" id="UP000254925"/>
    </source>
</evidence>
<dbReference type="GO" id="GO:0008757">
    <property type="term" value="F:S-adenosylmethionine-dependent methyltransferase activity"/>
    <property type="evidence" value="ECO:0007669"/>
    <property type="project" value="InterPro"/>
</dbReference>
<dbReference type="SUPFAM" id="SSF53335">
    <property type="entry name" value="S-adenosyl-L-methionine-dependent methyltransferases"/>
    <property type="match status" value="1"/>
</dbReference>
<comment type="caution">
    <text evidence="2">The sequence shown here is derived from an EMBL/GenBank/DDBJ whole genome shotgun (WGS) entry which is preliminary data.</text>
</comment>
<organism evidence="2 3">
    <name type="scientific">Microvirga subterranea</name>
    <dbReference type="NCBI Taxonomy" id="186651"/>
    <lineage>
        <taxon>Bacteria</taxon>
        <taxon>Pseudomonadati</taxon>
        <taxon>Pseudomonadota</taxon>
        <taxon>Alphaproteobacteria</taxon>
        <taxon>Hyphomicrobiales</taxon>
        <taxon>Methylobacteriaceae</taxon>
        <taxon>Microvirga</taxon>
    </lineage>
</organism>
<evidence type="ECO:0000259" key="1">
    <source>
        <dbReference type="Pfam" id="PF08241"/>
    </source>
</evidence>
<accession>A0A370HRI1</accession>
<keyword evidence="3" id="KW-1185">Reference proteome</keyword>
<dbReference type="RefSeq" id="WP_114769098.1">
    <property type="nucleotide sequence ID" value="NZ_QQBB01000002.1"/>
</dbReference>
<keyword evidence="2" id="KW-0489">Methyltransferase</keyword>
<protein>
    <submittedName>
        <fullName evidence="2">Ubiquinone/menaquinone biosynthesis C-methylase UbiE</fullName>
    </submittedName>
</protein>
<evidence type="ECO:0000313" key="2">
    <source>
        <dbReference type="EMBL" id="RDI60895.1"/>
    </source>
</evidence>
<dbReference type="InterPro" id="IPR029063">
    <property type="entry name" value="SAM-dependent_MTases_sf"/>
</dbReference>
<gene>
    <name evidence="2" type="ORF">DES45_102283</name>
</gene>
<reference evidence="2 3" key="1">
    <citation type="submission" date="2018-07" db="EMBL/GenBank/DDBJ databases">
        <title>Genomic Encyclopedia of Type Strains, Phase IV (KMG-IV): sequencing the most valuable type-strain genomes for metagenomic binning, comparative biology and taxonomic classification.</title>
        <authorList>
            <person name="Goeker M."/>
        </authorList>
    </citation>
    <scope>NUCLEOTIDE SEQUENCE [LARGE SCALE GENOMIC DNA]</scope>
    <source>
        <strain evidence="2 3">DSM 14364</strain>
    </source>
</reference>
<dbReference type="Gene3D" id="3.40.50.150">
    <property type="entry name" value="Vaccinia Virus protein VP39"/>
    <property type="match status" value="1"/>
</dbReference>
<dbReference type="PANTHER" id="PTHR43591">
    <property type="entry name" value="METHYLTRANSFERASE"/>
    <property type="match status" value="1"/>
</dbReference>
<dbReference type="OrthoDB" id="9795634at2"/>
<dbReference type="CDD" id="cd02440">
    <property type="entry name" value="AdoMet_MTases"/>
    <property type="match status" value="1"/>
</dbReference>